<keyword evidence="1" id="KW-1133">Transmembrane helix</keyword>
<keyword evidence="1" id="KW-0472">Membrane</keyword>
<keyword evidence="4" id="KW-1185">Reference proteome</keyword>
<accession>A0A0C2ZHL0</accession>
<feature type="transmembrane region" description="Helical" evidence="1">
    <location>
        <begin position="161"/>
        <end position="183"/>
    </location>
</feature>
<dbReference type="Pfam" id="PF20151">
    <property type="entry name" value="DUF6533"/>
    <property type="match status" value="1"/>
</dbReference>
<feature type="transmembrane region" description="Helical" evidence="1">
    <location>
        <begin position="12"/>
        <end position="31"/>
    </location>
</feature>
<evidence type="ECO:0000259" key="2">
    <source>
        <dbReference type="Pfam" id="PF20151"/>
    </source>
</evidence>
<feature type="transmembrane region" description="Helical" evidence="1">
    <location>
        <begin position="204"/>
        <end position="226"/>
    </location>
</feature>
<evidence type="ECO:0000256" key="1">
    <source>
        <dbReference type="SAM" id="Phobius"/>
    </source>
</evidence>
<feature type="transmembrane region" description="Helical" evidence="1">
    <location>
        <begin position="119"/>
        <end position="141"/>
    </location>
</feature>
<dbReference type="InterPro" id="IPR045340">
    <property type="entry name" value="DUF6533"/>
</dbReference>
<name>A0A0C2ZHL0_9AGAM</name>
<sequence length="296" mass="33039">MSDAIGAARWAAISSGMSLGVMAMDFCLLLGDEFRLIWPNVRCFNKYALVYVVTRYAGLAAQIFNIFFCLRMASGVVTSPSHCRMWYRYQAISIQLLLAVVQVLLMLRVYALFLRNSAILCLLILLWIGQSLSMFVSAWLVVPRVAHTDTCYVVKATPAGLYFGVTTMAMNFIVLFMISWRYLNLPLRWIRSGLGYVVLRDSTLSLLTILAWSLLLILCVTGVIETSMNGNVIYYWLFSAMWISLGRLIINQSKVAQVEGDEELTTVHMGSLGTWDSDTHAVDPTGAPAQMIITAA</sequence>
<dbReference type="Proteomes" id="UP000053989">
    <property type="component" value="Unassembled WGS sequence"/>
</dbReference>
<feature type="transmembrane region" description="Helical" evidence="1">
    <location>
        <begin position="52"/>
        <end position="74"/>
    </location>
</feature>
<evidence type="ECO:0000313" key="4">
    <source>
        <dbReference type="Proteomes" id="UP000053989"/>
    </source>
</evidence>
<reference evidence="4" key="2">
    <citation type="submission" date="2015-01" db="EMBL/GenBank/DDBJ databases">
        <title>Evolutionary Origins and Diversification of the Mycorrhizal Mutualists.</title>
        <authorList>
            <consortium name="DOE Joint Genome Institute"/>
            <consortium name="Mycorrhizal Genomics Consortium"/>
            <person name="Kohler A."/>
            <person name="Kuo A."/>
            <person name="Nagy L.G."/>
            <person name="Floudas D."/>
            <person name="Copeland A."/>
            <person name="Barry K.W."/>
            <person name="Cichocki N."/>
            <person name="Veneault-Fourrey C."/>
            <person name="LaButti K."/>
            <person name="Lindquist E.A."/>
            <person name="Lipzen A."/>
            <person name="Lundell T."/>
            <person name="Morin E."/>
            <person name="Murat C."/>
            <person name="Riley R."/>
            <person name="Ohm R."/>
            <person name="Sun H."/>
            <person name="Tunlid A."/>
            <person name="Henrissat B."/>
            <person name="Grigoriev I.V."/>
            <person name="Hibbett D.S."/>
            <person name="Martin F."/>
        </authorList>
    </citation>
    <scope>NUCLEOTIDE SEQUENCE [LARGE SCALE GENOMIC DNA]</scope>
    <source>
        <strain evidence="4">Foug A</strain>
    </source>
</reference>
<feature type="domain" description="DUF6533" evidence="2">
    <location>
        <begin position="22"/>
        <end position="60"/>
    </location>
</feature>
<dbReference type="AlphaFoldDB" id="A0A0C2ZHL0"/>
<organism evidence="3 4">
    <name type="scientific">Scleroderma citrinum Foug A</name>
    <dbReference type="NCBI Taxonomy" id="1036808"/>
    <lineage>
        <taxon>Eukaryota</taxon>
        <taxon>Fungi</taxon>
        <taxon>Dikarya</taxon>
        <taxon>Basidiomycota</taxon>
        <taxon>Agaricomycotina</taxon>
        <taxon>Agaricomycetes</taxon>
        <taxon>Agaricomycetidae</taxon>
        <taxon>Boletales</taxon>
        <taxon>Sclerodermatineae</taxon>
        <taxon>Sclerodermataceae</taxon>
        <taxon>Scleroderma</taxon>
    </lineage>
</organism>
<dbReference type="OrthoDB" id="2637653at2759"/>
<proteinExistence type="predicted"/>
<reference evidence="3 4" key="1">
    <citation type="submission" date="2014-04" db="EMBL/GenBank/DDBJ databases">
        <authorList>
            <consortium name="DOE Joint Genome Institute"/>
            <person name="Kuo A."/>
            <person name="Kohler A."/>
            <person name="Nagy L.G."/>
            <person name="Floudas D."/>
            <person name="Copeland A."/>
            <person name="Barry K.W."/>
            <person name="Cichocki N."/>
            <person name="Veneault-Fourrey C."/>
            <person name="LaButti K."/>
            <person name="Lindquist E.A."/>
            <person name="Lipzen A."/>
            <person name="Lundell T."/>
            <person name="Morin E."/>
            <person name="Murat C."/>
            <person name="Sun H."/>
            <person name="Tunlid A."/>
            <person name="Henrissat B."/>
            <person name="Grigoriev I.V."/>
            <person name="Hibbett D.S."/>
            <person name="Martin F."/>
            <person name="Nordberg H.P."/>
            <person name="Cantor M.N."/>
            <person name="Hua S.X."/>
        </authorList>
    </citation>
    <scope>NUCLEOTIDE SEQUENCE [LARGE SCALE GENOMIC DNA]</scope>
    <source>
        <strain evidence="3 4">Foug A</strain>
    </source>
</reference>
<dbReference type="EMBL" id="KN822055">
    <property type="protein sequence ID" value="KIM61103.1"/>
    <property type="molecule type" value="Genomic_DNA"/>
</dbReference>
<dbReference type="InParanoid" id="A0A0C2ZHL0"/>
<gene>
    <name evidence="3" type="ORF">SCLCIDRAFT_1216224</name>
</gene>
<dbReference type="STRING" id="1036808.A0A0C2ZHL0"/>
<keyword evidence="1" id="KW-0812">Transmembrane</keyword>
<feature type="transmembrane region" description="Helical" evidence="1">
    <location>
        <begin position="86"/>
        <end position="107"/>
    </location>
</feature>
<evidence type="ECO:0000313" key="3">
    <source>
        <dbReference type="EMBL" id="KIM61103.1"/>
    </source>
</evidence>
<feature type="transmembrane region" description="Helical" evidence="1">
    <location>
        <begin position="232"/>
        <end position="250"/>
    </location>
</feature>
<dbReference type="HOGENOM" id="CLU_067381_0_0_1"/>
<protein>
    <recommendedName>
        <fullName evidence="2">DUF6533 domain-containing protein</fullName>
    </recommendedName>
</protein>